<organism evidence="4 5">
    <name type="scientific">Evansella vedderi</name>
    <dbReference type="NCBI Taxonomy" id="38282"/>
    <lineage>
        <taxon>Bacteria</taxon>
        <taxon>Bacillati</taxon>
        <taxon>Bacillota</taxon>
        <taxon>Bacilli</taxon>
        <taxon>Bacillales</taxon>
        <taxon>Bacillaceae</taxon>
        <taxon>Evansella</taxon>
    </lineage>
</organism>
<sequence length="353" mass="41062">MITLPTDWMLSHKDTFALTVTGDSIIGAGIDKGDKVIVNKQNTASNGDIIIAIIGEELQLAFGNEYEVDARAIKRDFDLLNNDSFEIMENKGKFGKVLYSHQSRLFETYQLRLLIDPILSARFITNEEKYMLINKLKKLTSKHIAKSLPDPLIYNQSINENYQLIKLHIDKIHRAINEEKFITFQYGEYNVKKEFCLRKNGEYYELKAYALIWESDFYYLIGEHVRHENLSHYRLDRMRNIQLTDNKFIKQRLDISGYVQNTFQMFGGEDSWIKIQFSNERLVNPIIDKFGLEADIKKGDDGSFVLSTKAKISRGLINWILSWGDQAKVISPPHLVDEVQEIVNEMKKNYNNN</sequence>
<dbReference type="PANTHER" id="PTHR34580">
    <property type="match status" value="1"/>
</dbReference>
<protein>
    <submittedName>
        <fullName evidence="4">DNA-binding transcriptional regulator YafY</fullName>
    </submittedName>
</protein>
<dbReference type="SUPFAM" id="SSF51306">
    <property type="entry name" value="LexA/Signal peptidase"/>
    <property type="match status" value="1"/>
</dbReference>
<evidence type="ECO:0000313" key="5">
    <source>
        <dbReference type="Proteomes" id="UP001230005"/>
    </source>
</evidence>
<dbReference type="CDD" id="cd06529">
    <property type="entry name" value="S24_LexA-like"/>
    <property type="match status" value="1"/>
</dbReference>
<reference evidence="4 5" key="1">
    <citation type="submission" date="2023-07" db="EMBL/GenBank/DDBJ databases">
        <title>Genomic Encyclopedia of Type Strains, Phase IV (KMG-IV): sequencing the most valuable type-strain genomes for metagenomic binning, comparative biology and taxonomic classification.</title>
        <authorList>
            <person name="Goeker M."/>
        </authorList>
    </citation>
    <scope>NUCLEOTIDE SEQUENCE [LARGE SCALE GENOMIC DNA]</scope>
    <source>
        <strain evidence="4 5">DSM 9768</strain>
    </source>
</reference>
<dbReference type="GO" id="GO:0003677">
    <property type="term" value="F:DNA binding"/>
    <property type="evidence" value="ECO:0007669"/>
    <property type="project" value="UniProtKB-KW"/>
</dbReference>
<dbReference type="InterPro" id="IPR036286">
    <property type="entry name" value="LexA/Signal_pep-like_sf"/>
</dbReference>
<dbReference type="Pfam" id="PF25583">
    <property type="entry name" value="WCX"/>
    <property type="match status" value="1"/>
</dbReference>
<feature type="domain" description="WCX" evidence="3">
    <location>
        <begin position="274"/>
        <end position="346"/>
    </location>
</feature>
<gene>
    <name evidence="4" type="ORF">J2S74_000723</name>
</gene>
<dbReference type="Gene3D" id="2.10.109.10">
    <property type="entry name" value="Umud Fragment, subunit A"/>
    <property type="match status" value="1"/>
</dbReference>
<keyword evidence="4" id="KW-0238">DNA-binding</keyword>
<evidence type="ECO:0000259" key="1">
    <source>
        <dbReference type="Pfam" id="PF00717"/>
    </source>
</evidence>
<dbReference type="RefSeq" id="WP_307321870.1">
    <property type="nucleotide sequence ID" value="NZ_JAUSUG010000002.1"/>
</dbReference>
<dbReference type="InterPro" id="IPR026881">
    <property type="entry name" value="WYL_dom"/>
</dbReference>
<name>A0ABT9ZQ38_9BACI</name>
<dbReference type="EMBL" id="JAUSUG010000002">
    <property type="protein sequence ID" value="MDQ0253351.1"/>
    <property type="molecule type" value="Genomic_DNA"/>
</dbReference>
<dbReference type="InterPro" id="IPR057727">
    <property type="entry name" value="WCX_dom"/>
</dbReference>
<evidence type="ECO:0000259" key="2">
    <source>
        <dbReference type="Pfam" id="PF13280"/>
    </source>
</evidence>
<keyword evidence="5" id="KW-1185">Reference proteome</keyword>
<accession>A0ABT9ZQ38</accession>
<proteinExistence type="predicted"/>
<evidence type="ECO:0000313" key="4">
    <source>
        <dbReference type="EMBL" id="MDQ0253351.1"/>
    </source>
</evidence>
<dbReference type="Pfam" id="PF13280">
    <property type="entry name" value="WYL"/>
    <property type="match status" value="1"/>
</dbReference>
<dbReference type="InterPro" id="IPR039418">
    <property type="entry name" value="LexA-like"/>
</dbReference>
<evidence type="ECO:0000259" key="3">
    <source>
        <dbReference type="Pfam" id="PF25583"/>
    </source>
</evidence>
<dbReference type="PROSITE" id="PS52050">
    <property type="entry name" value="WYL"/>
    <property type="match status" value="1"/>
</dbReference>
<dbReference type="InterPro" id="IPR015927">
    <property type="entry name" value="Peptidase_S24_S26A/B/C"/>
</dbReference>
<dbReference type="PANTHER" id="PTHR34580:SF1">
    <property type="entry name" value="PROTEIN PAFC"/>
    <property type="match status" value="1"/>
</dbReference>
<feature type="domain" description="WYL" evidence="2">
    <location>
        <begin position="169"/>
        <end position="242"/>
    </location>
</feature>
<feature type="domain" description="Peptidase S24/S26A/S26B/S26C" evidence="1">
    <location>
        <begin position="2"/>
        <end position="58"/>
    </location>
</feature>
<dbReference type="Pfam" id="PF00717">
    <property type="entry name" value="Peptidase_S24"/>
    <property type="match status" value="1"/>
</dbReference>
<dbReference type="InterPro" id="IPR051534">
    <property type="entry name" value="CBASS_pafABC_assoc_protein"/>
</dbReference>
<comment type="caution">
    <text evidence="4">The sequence shown here is derived from an EMBL/GenBank/DDBJ whole genome shotgun (WGS) entry which is preliminary data.</text>
</comment>
<dbReference type="Proteomes" id="UP001230005">
    <property type="component" value="Unassembled WGS sequence"/>
</dbReference>